<dbReference type="EMBL" id="JACHGY010000001">
    <property type="protein sequence ID" value="MBB6430541.1"/>
    <property type="molecule type" value="Genomic_DNA"/>
</dbReference>
<organism evidence="2 3">
    <name type="scientific">Algisphaera agarilytica</name>
    <dbReference type="NCBI Taxonomy" id="1385975"/>
    <lineage>
        <taxon>Bacteria</taxon>
        <taxon>Pseudomonadati</taxon>
        <taxon>Planctomycetota</taxon>
        <taxon>Phycisphaerae</taxon>
        <taxon>Phycisphaerales</taxon>
        <taxon>Phycisphaeraceae</taxon>
        <taxon>Algisphaera</taxon>
    </lineage>
</organism>
<gene>
    <name evidence="2" type="ORF">HNQ40_002347</name>
</gene>
<dbReference type="InterPro" id="IPR029044">
    <property type="entry name" value="Nucleotide-diphossugar_trans"/>
</dbReference>
<comment type="caution">
    <text evidence="2">The sequence shown here is derived from an EMBL/GenBank/DDBJ whole genome shotgun (WGS) entry which is preliminary data.</text>
</comment>
<reference evidence="2 3" key="1">
    <citation type="submission" date="2020-08" db="EMBL/GenBank/DDBJ databases">
        <title>Genomic Encyclopedia of Type Strains, Phase IV (KMG-IV): sequencing the most valuable type-strain genomes for metagenomic binning, comparative biology and taxonomic classification.</title>
        <authorList>
            <person name="Goeker M."/>
        </authorList>
    </citation>
    <scope>NUCLEOTIDE SEQUENCE [LARGE SCALE GENOMIC DNA]</scope>
    <source>
        <strain evidence="2 3">DSM 103725</strain>
    </source>
</reference>
<dbReference type="Pfam" id="PF00535">
    <property type="entry name" value="Glycos_transf_2"/>
    <property type="match status" value="1"/>
</dbReference>
<evidence type="ECO:0000313" key="2">
    <source>
        <dbReference type="EMBL" id="MBB6430541.1"/>
    </source>
</evidence>
<dbReference type="SUPFAM" id="SSF53448">
    <property type="entry name" value="Nucleotide-diphospho-sugar transferases"/>
    <property type="match status" value="1"/>
</dbReference>
<accession>A0A7X0H767</accession>
<dbReference type="PANTHER" id="PTHR43685:SF11">
    <property type="entry name" value="GLYCOSYLTRANSFERASE TAGX-RELATED"/>
    <property type="match status" value="1"/>
</dbReference>
<dbReference type="InterPro" id="IPR050834">
    <property type="entry name" value="Glycosyltransf_2"/>
</dbReference>
<evidence type="ECO:0000259" key="1">
    <source>
        <dbReference type="Pfam" id="PF00535"/>
    </source>
</evidence>
<proteinExistence type="predicted"/>
<dbReference type="AlphaFoldDB" id="A0A7X0H767"/>
<sequence>MSQSKLPRITVIIPNLDQDLYLERAICSVLDQGYENLELIVMDGGSSDQSVEIIRTYEKDIDHWQSAWDSGPAEAVNTALTWATGQIVGILDADDAYLPYALHEVARTMGEVENTDLHGPTSGGDWMIGQAVRVDELDEHLGDLPADPPRTLSAFLMQDSGPMPGSAVFYRTDLLKAMGGFDSQFKLAYAHEMHARLYAANLKPAVARAAITAVRDHEQSLTATHALSCGPEFIDAAERYSTHLSPTHRYLLWRTCDETRRIYAAAEMEIHEDNQRRVLWAQLLKRPWWLASSDYRRKLLQNIGSDATSQSNKDDQRHAA</sequence>
<feature type="domain" description="Glycosyltransferase 2-like" evidence="1">
    <location>
        <begin position="10"/>
        <end position="137"/>
    </location>
</feature>
<evidence type="ECO:0000313" key="3">
    <source>
        <dbReference type="Proteomes" id="UP000541810"/>
    </source>
</evidence>
<keyword evidence="3" id="KW-1185">Reference proteome</keyword>
<dbReference type="PANTHER" id="PTHR43685">
    <property type="entry name" value="GLYCOSYLTRANSFERASE"/>
    <property type="match status" value="1"/>
</dbReference>
<protein>
    <recommendedName>
        <fullName evidence="1">Glycosyltransferase 2-like domain-containing protein</fullName>
    </recommendedName>
</protein>
<dbReference type="Proteomes" id="UP000541810">
    <property type="component" value="Unassembled WGS sequence"/>
</dbReference>
<name>A0A7X0H767_9BACT</name>
<dbReference type="InterPro" id="IPR001173">
    <property type="entry name" value="Glyco_trans_2-like"/>
</dbReference>
<dbReference type="RefSeq" id="WP_184678049.1">
    <property type="nucleotide sequence ID" value="NZ_JACHGY010000001.1"/>
</dbReference>
<dbReference type="Gene3D" id="3.90.550.10">
    <property type="entry name" value="Spore Coat Polysaccharide Biosynthesis Protein SpsA, Chain A"/>
    <property type="match status" value="1"/>
</dbReference>